<reference evidence="1" key="1">
    <citation type="submission" date="2015-07" db="EMBL/GenBank/DDBJ databases">
        <title>Draft genome sequence of Streptomyces fradiae, a resistant strain to nitron-oligomycin.</title>
        <authorList>
            <person name="Vatlin A.A."/>
            <person name="Bekker O.B."/>
            <person name="Danilenko V.N."/>
        </authorList>
    </citation>
    <scope>NUCLEOTIDE SEQUENCE</scope>
    <source>
        <strain evidence="1">Olg1-1</strain>
    </source>
</reference>
<evidence type="ECO:0000313" key="2">
    <source>
        <dbReference type="Proteomes" id="UP000037185"/>
    </source>
</evidence>
<proteinExistence type="predicted"/>
<protein>
    <submittedName>
        <fullName evidence="1">Uncharacterized protein</fullName>
    </submittedName>
</protein>
<gene>
    <name evidence="1" type="ORF">ADZ36_22900</name>
</gene>
<accession>A0ACC4W6W0</accession>
<comment type="caution">
    <text evidence="1">The sequence shown here is derived from an EMBL/GenBank/DDBJ whole genome shotgun (WGS) entry which is preliminary data.</text>
</comment>
<sequence>MARASAAESAPGRSRVGAVSTEATAQRAPMQPRVSGTLQPQLMVRAPARAAKTPPIENTAWKADMTGRP</sequence>
<keyword evidence="2" id="KW-1185">Reference proteome</keyword>
<name>A0ACC4W6W0_STRFR</name>
<dbReference type="Proteomes" id="UP000037185">
    <property type="component" value="Unassembled WGS sequence"/>
</dbReference>
<organism evidence="1 2">
    <name type="scientific">Streptomyces fradiae</name>
    <name type="common">Streptomyces roseoflavus</name>
    <dbReference type="NCBI Taxonomy" id="1906"/>
    <lineage>
        <taxon>Bacteria</taxon>
        <taxon>Bacillati</taxon>
        <taxon>Actinomycetota</taxon>
        <taxon>Actinomycetes</taxon>
        <taxon>Kitasatosporales</taxon>
        <taxon>Streptomycetaceae</taxon>
        <taxon>Streptomyces</taxon>
    </lineage>
</organism>
<evidence type="ECO:0000313" key="1">
    <source>
        <dbReference type="EMBL" id="KNE80288.1"/>
    </source>
</evidence>
<dbReference type="EMBL" id="LGSP01000054">
    <property type="protein sequence ID" value="KNE80288.1"/>
    <property type="molecule type" value="Genomic_DNA"/>
</dbReference>